<dbReference type="GO" id="GO:0035435">
    <property type="term" value="P:phosphate ion transmembrane transport"/>
    <property type="evidence" value="ECO:0007669"/>
    <property type="project" value="InterPro"/>
</dbReference>
<evidence type="ECO:0000256" key="7">
    <source>
        <dbReference type="PIRNR" id="PIRNR002756"/>
    </source>
</evidence>
<evidence type="ECO:0000256" key="5">
    <source>
        <dbReference type="ARBA" id="ARBA00022448"/>
    </source>
</evidence>
<dbReference type="NCBIfam" id="TIGR00975">
    <property type="entry name" value="3a0107s03"/>
    <property type="match status" value="1"/>
</dbReference>
<dbReference type="NCBIfam" id="NF008171">
    <property type="entry name" value="PRK10918.1"/>
    <property type="match status" value="1"/>
</dbReference>
<dbReference type="GO" id="GO:0043190">
    <property type="term" value="C:ATP-binding cassette (ABC) transporter complex"/>
    <property type="evidence" value="ECO:0007669"/>
    <property type="project" value="InterPro"/>
</dbReference>
<evidence type="ECO:0000256" key="1">
    <source>
        <dbReference type="ARBA" id="ARBA00002841"/>
    </source>
</evidence>
<dbReference type="PANTHER" id="PTHR42996:SF1">
    <property type="entry name" value="PHOSPHATE-BINDING PROTEIN PSTS"/>
    <property type="match status" value="1"/>
</dbReference>
<evidence type="ECO:0000256" key="6">
    <source>
        <dbReference type="ARBA" id="ARBA00022592"/>
    </source>
</evidence>
<protein>
    <recommendedName>
        <fullName evidence="4 7">Phosphate-binding protein PstS</fullName>
    </recommendedName>
</protein>
<evidence type="ECO:0000256" key="4">
    <source>
        <dbReference type="ARBA" id="ARBA00021889"/>
    </source>
</evidence>
<dbReference type="PIRSF" id="PIRSF002756">
    <property type="entry name" value="PstS"/>
    <property type="match status" value="1"/>
</dbReference>
<comment type="caution">
    <text evidence="10">The sequence shown here is derived from an EMBL/GenBank/DDBJ whole genome shotgun (WGS) entry which is preliminary data.</text>
</comment>
<reference evidence="10 11" key="1">
    <citation type="submission" date="2019-03" db="EMBL/GenBank/DDBJ databases">
        <title>Luteimonas zhaokaii sp.nov., isolated from the rectal contents of Plateau pika in Yushu, Qinghai Province, China.</title>
        <authorList>
            <person name="Zhang G."/>
        </authorList>
    </citation>
    <scope>NUCLEOTIDE SEQUENCE [LARGE SCALE GENOMIC DNA]</scope>
    <source>
        <strain evidence="10 11">THG-MD21</strain>
    </source>
</reference>
<evidence type="ECO:0000259" key="9">
    <source>
        <dbReference type="Pfam" id="PF12849"/>
    </source>
</evidence>
<dbReference type="EMBL" id="SMTG01000002">
    <property type="protein sequence ID" value="TDK32769.1"/>
    <property type="molecule type" value="Genomic_DNA"/>
</dbReference>
<feature type="signal peptide" evidence="8">
    <location>
        <begin position="1"/>
        <end position="29"/>
    </location>
</feature>
<dbReference type="InterPro" id="IPR050962">
    <property type="entry name" value="Phosphate-bind_PstS"/>
</dbReference>
<sequence length="344" mass="36576">MYALLKNRVAAVALSTTLLATTFAAPAMANDVTGAGASFVYPAMTRWSADYRTATNKQINYQSIGSGGGIAQIKAGTVDFGSSDAPLPPADLQKSGLVQFPSVIGGVVPIVNVEGVAAGAMKLDGDTLANIFLGKITRWNDPAIAALNGGINLPDARITVVHRSDGSGTTFNFVNYLSKVSPDWKNGVGEGTTVKWPVGIGGKGNEGVAAYVKQIKGGIGYVELSYALQNRLSYSRLKNAAGNFVLPSEETFSAAAASANWGASRDFFLVMTNAPGENSWPITATNFILMHREPRNRAGAKNAQEFFRWVYANGGQQARQLGYVPLPAALVQQVERYWAENARY</sequence>
<proteinExistence type="inferred from homology"/>
<dbReference type="OrthoDB" id="9801510at2"/>
<keyword evidence="8" id="KW-0732">Signal</keyword>
<dbReference type="GO" id="GO:0042301">
    <property type="term" value="F:phosphate ion binding"/>
    <property type="evidence" value="ECO:0007669"/>
    <property type="project" value="InterPro"/>
</dbReference>
<name>A0A4R5UC10_9GAMM</name>
<dbReference type="InterPro" id="IPR005673">
    <property type="entry name" value="ABC_phos-bd_PstS"/>
</dbReference>
<dbReference type="InterPro" id="IPR024370">
    <property type="entry name" value="PBP_domain"/>
</dbReference>
<comment type="similarity">
    <text evidence="2 7">Belongs to the PstS family.</text>
</comment>
<keyword evidence="11" id="KW-1185">Reference proteome</keyword>
<feature type="domain" description="PBP" evidence="9">
    <location>
        <begin position="29"/>
        <end position="312"/>
    </location>
</feature>
<dbReference type="Proteomes" id="UP000295543">
    <property type="component" value="Unassembled WGS sequence"/>
</dbReference>
<dbReference type="Pfam" id="PF12849">
    <property type="entry name" value="PBP_like_2"/>
    <property type="match status" value="1"/>
</dbReference>
<organism evidence="10 11">
    <name type="scientific">Luteimonas terrae</name>
    <dbReference type="NCBI Taxonomy" id="1530191"/>
    <lineage>
        <taxon>Bacteria</taxon>
        <taxon>Pseudomonadati</taxon>
        <taxon>Pseudomonadota</taxon>
        <taxon>Gammaproteobacteria</taxon>
        <taxon>Lysobacterales</taxon>
        <taxon>Lysobacteraceae</taxon>
        <taxon>Luteimonas</taxon>
    </lineage>
</organism>
<gene>
    <name evidence="10" type="primary">pstS</name>
    <name evidence="10" type="ORF">E2F49_01490</name>
</gene>
<evidence type="ECO:0000256" key="8">
    <source>
        <dbReference type="SAM" id="SignalP"/>
    </source>
</evidence>
<dbReference type="Gene3D" id="3.40.190.10">
    <property type="entry name" value="Periplasmic binding protein-like II"/>
    <property type="match status" value="2"/>
</dbReference>
<keyword evidence="6 7" id="KW-0592">Phosphate transport</keyword>
<keyword evidence="5 7" id="KW-0813">Transport</keyword>
<dbReference type="RefSeq" id="WP_133392318.1">
    <property type="nucleotide sequence ID" value="NZ_SMTG01000002.1"/>
</dbReference>
<evidence type="ECO:0000313" key="11">
    <source>
        <dbReference type="Proteomes" id="UP000295543"/>
    </source>
</evidence>
<feature type="chain" id="PRO_5021014437" description="Phosphate-binding protein PstS" evidence="8">
    <location>
        <begin position="30"/>
        <end position="344"/>
    </location>
</feature>
<dbReference type="AlphaFoldDB" id="A0A4R5UC10"/>
<comment type="function">
    <text evidence="1 7">Part of the ABC transporter complex PstSACB involved in phosphate import.</text>
</comment>
<evidence type="ECO:0000313" key="10">
    <source>
        <dbReference type="EMBL" id="TDK32769.1"/>
    </source>
</evidence>
<comment type="subunit">
    <text evidence="3 7">The complex is composed of two ATP-binding proteins (PstB), two transmembrane proteins (PstC and PstA) and a solute-binding protein (PstS).</text>
</comment>
<evidence type="ECO:0000256" key="2">
    <source>
        <dbReference type="ARBA" id="ARBA00008725"/>
    </source>
</evidence>
<accession>A0A4R5UC10</accession>
<dbReference type="CDD" id="cd13565">
    <property type="entry name" value="PBP2_PstS"/>
    <property type="match status" value="1"/>
</dbReference>
<evidence type="ECO:0000256" key="3">
    <source>
        <dbReference type="ARBA" id="ARBA00011529"/>
    </source>
</evidence>
<dbReference type="PANTHER" id="PTHR42996">
    <property type="entry name" value="PHOSPHATE-BINDING PROTEIN PSTS"/>
    <property type="match status" value="1"/>
</dbReference>
<dbReference type="SUPFAM" id="SSF53850">
    <property type="entry name" value="Periplasmic binding protein-like II"/>
    <property type="match status" value="1"/>
</dbReference>